<feature type="transmembrane region" description="Helical" evidence="5">
    <location>
        <begin position="621"/>
        <end position="637"/>
    </location>
</feature>
<sequence length="944" mass="103252">MASPKRSLLSGLWEKLGLDGPTLLMMGKGALPAAIFTAAYQATPVAKTYSTLGYVVTIIAALSLCILPRAKLVQLTIQNSVAVALAAATCLLGVWTATRARAHDPSPPGQAYNASASAVSAAWLFVTIWLANLLRARIPSLSIPVIMYTVFISIIFTNGGLYTMSGAISTVVLMIKCFFTGYGLSFAVGMVIFPVNCREIWWKIFAGYLMTSKGLLVEQKNFLRQHETMGTEEGKKSAIALAALEKAHADLFTKLSTELPMAKREVALGRFLTGDLQEAYRLIRATLLPLQGMTVILDIFNRAARMGPDEDEKCPVPREEQLSEVMKTLHEPYERIVGMCGEAIEHVLLTMKLKPSPKKVGGDEEAPSIEPGEEGFCQTLEEKVQAFYSTRAGDVRTYFSSSKAAGTSDTAGGISSGVYMDEKHRSELYLVLFMEYLLYNAAKSLLALARFAEEKKQQGVVDRTRLVYPTAKRLKKWLGSMASSRNDDVVDISDVGAVKVSGLDGISPNRDPEHLAAGNSLQKLGNLIAIFTESISSSESSFGLRVACATLAAALPAYFESSYVFFIEKRLVWASIVIAIGMSPTSGASLIGFVGKIAATAIATTLALINWYIVDGRTAGVISFMWFFIAIQFYFVIKYPNMIQSTLTALVTHIIIIGYELQVRKIGDKASTRSGQPILSINEIGPHRLLVTIGGLCVAMIFTILPYPTTTRSLIRSSVSSSLFLLARAYSTTFSLLQLRIHGTAGDVSNKNSPGRRYEKTHVKLLTESFLANDFLRTQIEFTMYEPSLRGRFPREQYDGIIEGVRNITNYLSIISYASKPFSMGGEWAEDLSTLLRNVDTQMHQITSLLCLLSASLASGNPLPPFISLPEPFRLARAMEERDGGVKLDHLVEPGFVAFAAVQVAIGVMRDDLVRVIGMVEELVGRVEFPDERSFSGDLKVKLP</sequence>
<dbReference type="InterPro" id="IPR018823">
    <property type="entry name" value="ArAE_2_N"/>
</dbReference>
<evidence type="ECO:0008006" key="11">
    <source>
        <dbReference type="Google" id="ProtNLM"/>
    </source>
</evidence>
<keyword evidence="4 5" id="KW-0472">Membrane</keyword>
<evidence type="ECO:0000256" key="1">
    <source>
        <dbReference type="ARBA" id="ARBA00004141"/>
    </source>
</evidence>
<dbReference type="PANTHER" id="PTHR37994">
    <property type="entry name" value="ARAE_2_N DOMAIN-CONTAINING PROTEIN-RELATED"/>
    <property type="match status" value="1"/>
</dbReference>
<feature type="domain" description="Integral membrane bound transporter" evidence="8">
    <location>
        <begin position="568"/>
        <end position="701"/>
    </location>
</feature>
<organism evidence="9 10">
    <name type="scientific">Tuber aestivum</name>
    <name type="common">summer truffle</name>
    <dbReference type="NCBI Taxonomy" id="59557"/>
    <lineage>
        <taxon>Eukaryota</taxon>
        <taxon>Fungi</taxon>
        <taxon>Dikarya</taxon>
        <taxon>Ascomycota</taxon>
        <taxon>Pezizomycotina</taxon>
        <taxon>Pezizomycetes</taxon>
        <taxon>Pezizales</taxon>
        <taxon>Tuberaceae</taxon>
        <taxon>Tuber</taxon>
    </lineage>
</organism>
<feature type="transmembrane region" description="Helical" evidence="5">
    <location>
        <begin position="689"/>
        <end position="707"/>
    </location>
</feature>
<dbReference type="AlphaFoldDB" id="A0A292PQH7"/>
<feature type="transmembrane region" description="Helical" evidence="5">
    <location>
        <begin position="643"/>
        <end position="661"/>
    </location>
</feature>
<proteinExistence type="predicted"/>
<feature type="transmembrane region" description="Helical" evidence="5">
    <location>
        <begin position="79"/>
        <end position="98"/>
    </location>
</feature>
<keyword evidence="10" id="KW-1185">Reference proteome</keyword>
<evidence type="ECO:0000313" key="10">
    <source>
        <dbReference type="Proteomes" id="UP001412239"/>
    </source>
</evidence>
<dbReference type="Proteomes" id="UP001412239">
    <property type="component" value="Unassembled WGS sequence"/>
</dbReference>
<feature type="transmembrane region" description="Helical" evidence="5">
    <location>
        <begin position="110"/>
        <end position="133"/>
    </location>
</feature>
<dbReference type="PANTHER" id="PTHR37994:SF4">
    <property type="entry name" value="ER TRANSPORTER 6TM N-TERMINAL DOMAIN-CONTAINING PROTEIN-RELATED"/>
    <property type="match status" value="1"/>
</dbReference>
<dbReference type="Pfam" id="PF10337">
    <property type="entry name" value="ArAE_2_N"/>
    <property type="match status" value="1"/>
</dbReference>
<evidence type="ECO:0000259" key="7">
    <source>
        <dbReference type="Pfam" id="PF10337"/>
    </source>
</evidence>
<reference evidence="9" key="1">
    <citation type="submission" date="2015-10" db="EMBL/GenBank/DDBJ databases">
        <authorList>
            <person name="Regsiter A."/>
            <person name="william w."/>
        </authorList>
    </citation>
    <scope>NUCLEOTIDE SEQUENCE</scope>
    <source>
        <strain evidence="9">Montdore</strain>
    </source>
</reference>
<keyword evidence="2 5" id="KW-0812">Transmembrane</keyword>
<dbReference type="Pfam" id="PF13515">
    <property type="entry name" value="FUSC_2"/>
    <property type="match status" value="1"/>
</dbReference>
<evidence type="ECO:0000256" key="2">
    <source>
        <dbReference type="ARBA" id="ARBA00022692"/>
    </source>
</evidence>
<feature type="domain" description="DUF2421" evidence="6">
    <location>
        <begin position="706"/>
        <end position="867"/>
    </location>
</feature>
<feature type="transmembrane region" description="Helical" evidence="5">
    <location>
        <begin position="48"/>
        <end position="67"/>
    </location>
</feature>
<evidence type="ECO:0000259" key="8">
    <source>
        <dbReference type="Pfam" id="PF13515"/>
    </source>
</evidence>
<feature type="transmembrane region" description="Helical" evidence="5">
    <location>
        <begin position="171"/>
        <end position="193"/>
    </location>
</feature>
<dbReference type="InterPro" id="IPR018820">
    <property type="entry name" value="BRE4-related_DUF2421"/>
</dbReference>
<dbReference type="GO" id="GO:0016020">
    <property type="term" value="C:membrane"/>
    <property type="evidence" value="ECO:0007669"/>
    <property type="project" value="UniProtKB-SubCell"/>
</dbReference>
<evidence type="ECO:0000313" key="9">
    <source>
        <dbReference type="EMBL" id="CUS09786.1"/>
    </source>
</evidence>
<dbReference type="InterPro" id="IPR049453">
    <property type="entry name" value="Memb_transporter_dom"/>
</dbReference>
<feature type="domain" description="Putative ER transporter 6TM N-terminal" evidence="7">
    <location>
        <begin position="69"/>
        <end position="306"/>
    </location>
</feature>
<accession>A0A292PQH7</accession>
<feature type="transmembrane region" description="Helical" evidence="5">
    <location>
        <begin position="145"/>
        <end position="165"/>
    </location>
</feature>
<gene>
    <name evidence="9" type="ORF">GSTUAT00006145001</name>
</gene>
<comment type="subcellular location">
    <subcellularLocation>
        <location evidence="1">Membrane</location>
        <topology evidence="1">Multi-pass membrane protein</topology>
    </subcellularLocation>
</comment>
<dbReference type="Pfam" id="PF10334">
    <property type="entry name" value="BRE4"/>
    <property type="match status" value="1"/>
</dbReference>
<evidence type="ECO:0000256" key="5">
    <source>
        <dbReference type="SAM" id="Phobius"/>
    </source>
</evidence>
<dbReference type="EMBL" id="LN891070">
    <property type="protein sequence ID" value="CUS09786.1"/>
    <property type="molecule type" value="Genomic_DNA"/>
</dbReference>
<evidence type="ECO:0000256" key="3">
    <source>
        <dbReference type="ARBA" id="ARBA00022989"/>
    </source>
</evidence>
<feature type="transmembrane region" description="Helical" evidence="5">
    <location>
        <begin position="597"/>
        <end position="614"/>
    </location>
</feature>
<name>A0A292PQH7_9PEZI</name>
<evidence type="ECO:0000256" key="4">
    <source>
        <dbReference type="ARBA" id="ARBA00023136"/>
    </source>
</evidence>
<protein>
    <recommendedName>
        <fullName evidence="11">ER transporter 6TM N-terminal domain-containing protein</fullName>
    </recommendedName>
</protein>
<evidence type="ECO:0000259" key="6">
    <source>
        <dbReference type="Pfam" id="PF10334"/>
    </source>
</evidence>
<feature type="transmembrane region" description="Helical" evidence="5">
    <location>
        <begin position="571"/>
        <end position="591"/>
    </location>
</feature>
<keyword evidence="3 5" id="KW-1133">Transmembrane helix</keyword>